<evidence type="ECO:0000256" key="1">
    <source>
        <dbReference type="ARBA" id="ARBA00022679"/>
    </source>
</evidence>
<sequence>MKYYDETLCVELSLTDNNEDNLLLPFNTTRVPGSEESMLIQNFIQDFYRKKMVNKDSEGLDLYIDQFSENGHMFTNIVYTLNAYAERFIVLAAHYDSKVLPEGFVGGMDSAVPCAILMYASKFVDRLYSTDKLNIRRDMGIKMIFFDGEEAFGEWSSSDSLYGSRHLAKKWTEIGLINKIETFVLLDLIGSKGNQSIPSYYRKSHRHYRLLSDIEDAYLRSAYGIETKLHKELDINDRGFLHMNQIIIDDDHSPFWHQGVSTLHLIPNPFPSNWHTLDDDFEHLDQGSINKWAIMVFSRQVTSDDFINLSDPPRPKESPFVSESITPNGSYIQDARRPRTLQRRRSTNYTDALNLRKMNQLREQTINHNSLEENKHYTPAYGHEQGYLTQKMDYEDIKHDIQSWQDYYDDHNMNSDSTIDMGDRVQHKHKETKGKPVDVPSQPMQLFKGDYLDNENDRSATLPSMNSNKNSSGGYTTRDLPSKPQMFRRRSSFEYEDFKKDIYDRLKFFEE</sequence>
<feature type="domain" description="Peptidase M28" evidence="5">
    <location>
        <begin position="76"/>
        <end position="296"/>
    </location>
</feature>
<dbReference type="GO" id="GO:0008233">
    <property type="term" value="F:peptidase activity"/>
    <property type="evidence" value="ECO:0007669"/>
    <property type="project" value="UniProtKB-KW"/>
</dbReference>
<dbReference type="InterPro" id="IPR007484">
    <property type="entry name" value="Peptidase_M28"/>
</dbReference>
<dbReference type="Pfam" id="PF04389">
    <property type="entry name" value="Peptidase_M28"/>
    <property type="match status" value="1"/>
</dbReference>
<dbReference type="InterPro" id="IPR040234">
    <property type="entry name" value="QC/QCL"/>
</dbReference>
<comment type="caution">
    <text evidence="6">The sequence shown here is derived from an EMBL/GenBank/DDBJ whole genome shotgun (WGS) entry which is preliminary data.</text>
</comment>
<keyword evidence="3" id="KW-0645">Protease</keyword>
<comment type="similarity">
    <text evidence="3">Belongs to the peptidase M28 family.</text>
</comment>
<feature type="compositionally biased region" description="Polar residues" evidence="4">
    <location>
        <begin position="459"/>
        <end position="475"/>
    </location>
</feature>
<evidence type="ECO:0000256" key="2">
    <source>
        <dbReference type="ARBA" id="ARBA00023315"/>
    </source>
</evidence>
<dbReference type="EMBL" id="JAWIZZ010000031">
    <property type="protein sequence ID" value="KAK5781698.1"/>
    <property type="molecule type" value="Genomic_DNA"/>
</dbReference>
<dbReference type="AlphaFoldDB" id="A0AAN7WPQ7"/>
<evidence type="ECO:0000256" key="3">
    <source>
        <dbReference type="RuleBase" id="RU361240"/>
    </source>
</evidence>
<dbReference type="SUPFAM" id="SSF53187">
    <property type="entry name" value="Zn-dependent exopeptidases"/>
    <property type="match status" value="1"/>
</dbReference>
<gene>
    <name evidence="6" type="ORF">RI543_000884</name>
</gene>
<dbReference type="Proteomes" id="UP001306508">
    <property type="component" value="Unassembled WGS sequence"/>
</dbReference>
<dbReference type="GO" id="GO:0008270">
    <property type="term" value="F:zinc ion binding"/>
    <property type="evidence" value="ECO:0007669"/>
    <property type="project" value="TreeGrafter"/>
</dbReference>
<organism evidence="6 7">
    <name type="scientific">Arxiozyma heterogenica</name>
    <dbReference type="NCBI Taxonomy" id="278026"/>
    <lineage>
        <taxon>Eukaryota</taxon>
        <taxon>Fungi</taxon>
        <taxon>Dikarya</taxon>
        <taxon>Ascomycota</taxon>
        <taxon>Saccharomycotina</taxon>
        <taxon>Saccharomycetes</taxon>
        <taxon>Saccharomycetales</taxon>
        <taxon>Saccharomycetaceae</taxon>
        <taxon>Arxiozyma</taxon>
    </lineage>
</organism>
<keyword evidence="3" id="KW-0378">Hydrolase</keyword>
<reference evidence="7" key="1">
    <citation type="submission" date="2023-07" db="EMBL/GenBank/DDBJ databases">
        <title>A draft genome of Kazachstania heterogenica Y-27499.</title>
        <authorList>
            <person name="Donic C."/>
            <person name="Kralova J.S."/>
            <person name="Fidel L."/>
            <person name="Ben-Dor S."/>
            <person name="Jung S."/>
        </authorList>
    </citation>
    <scope>NUCLEOTIDE SEQUENCE [LARGE SCALE GENOMIC DNA]</scope>
    <source>
        <strain evidence="7">Y27499</strain>
    </source>
</reference>
<dbReference type="Gene3D" id="3.40.630.10">
    <property type="entry name" value="Zn peptidases"/>
    <property type="match status" value="1"/>
</dbReference>
<keyword evidence="7" id="KW-1185">Reference proteome</keyword>
<feature type="region of interest" description="Disordered" evidence="4">
    <location>
        <begin position="454"/>
        <end position="488"/>
    </location>
</feature>
<dbReference type="PANTHER" id="PTHR12283">
    <property type="entry name" value="GLUTAMINYL-PEPTIDE CYCLOTRANSFERASE"/>
    <property type="match status" value="1"/>
</dbReference>
<accession>A0AAN7WPQ7</accession>
<dbReference type="EC" id="3.4.-.-" evidence="3"/>
<dbReference type="GO" id="GO:0016603">
    <property type="term" value="F:glutaminyl-peptide cyclotransferase activity"/>
    <property type="evidence" value="ECO:0007669"/>
    <property type="project" value="TreeGrafter"/>
</dbReference>
<evidence type="ECO:0000259" key="5">
    <source>
        <dbReference type="Pfam" id="PF04389"/>
    </source>
</evidence>
<keyword evidence="3" id="KW-0479">Metal-binding</keyword>
<keyword evidence="3" id="KW-0862">Zinc</keyword>
<keyword evidence="2" id="KW-0012">Acyltransferase</keyword>
<evidence type="ECO:0000313" key="7">
    <source>
        <dbReference type="Proteomes" id="UP001306508"/>
    </source>
</evidence>
<feature type="region of interest" description="Disordered" evidence="4">
    <location>
        <begin position="310"/>
        <end position="331"/>
    </location>
</feature>
<proteinExistence type="inferred from homology"/>
<keyword evidence="1" id="KW-0808">Transferase</keyword>
<evidence type="ECO:0000313" key="6">
    <source>
        <dbReference type="EMBL" id="KAK5781698.1"/>
    </source>
</evidence>
<protein>
    <recommendedName>
        <fullName evidence="3">Peptide hydrolase</fullName>
        <ecNumber evidence="3">3.4.-.-</ecNumber>
    </recommendedName>
</protein>
<dbReference type="PANTHER" id="PTHR12283:SF6">
    <property type="entry name" value="GLUTAMINYL-PEPTIDE CYCLOTRANSFERASE-RELATED"/>
    <property type="match status" value="1"/>
</dbReference>
<evidence type="ECO:0000256" key="4">
    <source>
        <dbReference type="SAM" id="MobiDB-lite"/>
    </source>
</evidence>
<dbReference type="GO" id="GO:0006508">
    <property type="term" value="P:proteolysis"/>
    <property type="evidence" value="ECO:0007669"/>
    <property type="project" value="UniProtKB-KW"/>
</dbReference>
<feature type="compositionally biased region" description="Polar residues" evidence="4">
    <location>
        <begin position="321"/>
        <end position="331"/>
    </location>
</feature>
<name>A0AAN7WPQ7_9SACH</name>